<feature type="disulfide bond" evidence="5">
    <location>
        <begin position="3807"/>
        <end position="3816"/>
    </location>
</feature>
<feature type="region of interest" description="Disordered" evidence="6">
    <location>
        <begin position="558"/>
        <end position="577"/>
    </location>
</feature>
<feature type="compositionally biased region" description="Basic and acidic residues" evidence="6">
    <location>
        <begin position="2481"/>
        <end position="2497"/>
    </location>
</feature>
<dbReference type="InterPro" id="IPR000152">
    <property type="entry name" value="EGF-type_Asp/Asn_hydroxyl_site"/>
</dbReference>
<keyword evidence="1 5" id="KW-0245">EGF-like domain</keyword>
<feature type="compositionally biased region" description="Polar residues" evidence="6">
    <location>
        <begin position="2938"/>
        <end position="2947"/>
    </location>
</feature>
<name>A0A553NUZ1_TIGCA</name>
<feature type="compositionally biased region" description="Pro residues" evidence="6">
    <location>
        <begin position="3195"/>
        <end position="3219"/>
    </location>
</feature>
<feature type="compositionally biased region" description="Low complexity" evidence="6">
    <location>
        <begin position="2074"/>
        <end position="2090"/>
    </location>
</feature>
<feature type="compositionally biased region" description="Basic and acidic residues" evidence="6">
    <location>
        <begin position="3491"/>
        <end position="3501"/>
    </location>
</feature>
<gene>
    <name evidence="9" type="ORF">TCAL_13171</name>
</gene>
<feature type="compositionally biased region" description="Polar residues" evidence="6">
    <location>
        <begin position="2900"/>
        <end position="2909"/>
    </location>
</feature>
<dbReference type="CDD" id="cd00054">
    <property type="entry name" value="EGF_CA"/>
    <property type="match status" value="1"/>
</dbReference>
<dbReference type="STRING" id="6832.A0A553NUZ1"/>
<proteinExistence type="predicted"/>
<dbReference type="GO" id="GO:0005509">
    <property type="term" value="F:calcium ion binding"/>
    <property type="evidence" value="ECO:0007669"/>
    <property type="project" value="InterPro"/>
</dbReference>
<feature type="compositionally biased region" description="Polar residues" evidence="6">
    <location>
        <begin position="1357"/>
        <end position="1373"/>
    </location>
</feature>
<feature type="compositionally biased region" description="Polar residues" evidence="6">
    <location>
        <begin position="1317"/>
        <end position="1335"/>
    </location>
</feature>
<organism evidence="9 10">
    <name type="scientific">Tigriopus californicus</name>
    <name type="common">Marine copepod</name>
    <dbReference type="NCBI Taxonomy" id="6832"/>
    <lineage>
        <taxon>Eukaryota</taxon>
        <taxon>Metazoa</taxon>
        <taxon>Ecdysozoa</taxon>
        <taxon>Arthropoda</taxon>
        <taxon>Crustacea</taxon>
        <taxon>Multicrustacea</taxon>
        <taxon>Hexanauplia</taxon>
        <taxon>Copepoda</taxon>
        <taxon>Harpacticoida</taxon>
        <taxon>Harpacticidae</taxon>
        <taxon>Tigriopus</taxon>
    </lineage>
</organism>
<feature type="compositionally biased region" description="Polar residues" evidence="6">
    <location>
        <begin position="2128"/>
        <end position="2169"/>
    </location>
</feature>
<feature type="compositionally biased region" description="Low complexity" evidence="6">
    <location>
        <begin position="1284"/>
        <end position="1297"/>
    </location>
</feature>
<feature type="region of interest" description="Disordered" evidence="6">
    <location>
        <begin position="415"/>
        <end position="440"/>
    </location>
</feature>
<dbReference type="PANTHER" id="PTHR39072">
    <property type="entry name" value="RE48511P"/>
    <property type="match status" value="1"/>
</dbReference>
<feature type="compositionally biased region" description="Polar residues" evidence="6">
    <location>
        <begin position="1385"/>
        <end position="1409"/>
    </location>
</feature>
<feature type="region of interest" description="Disordered" evidence="6">
    <location>
        <begin position="2038"/>
        <end position="2195"/>
    </location>
</feature>
<dbReference type="InterPro" id="IPR018097">
    <property type="entry name" value="EGF_Ca-bd_CS"/>
</dbReference>
<evidence type="ECO:0000259" key="8">
    <source>
        <dbReference type="PROSITE" id="PS50026"/>
    </source>
</evidence>
<sequence>MEFTCVTNATRVSLAQRLPEGPSEVVVDPSGDATTTLFPEATRNGRHPIGILTSTVDTFINHGTTTEYMTQHLGTYISEQYAKVESTSRQEYFRIQPTAPVNEVQPTGLVSSSTSYEVHGRQTTEHSIYHYRSYIDGHYAQLVSSISKVYSDPPFISATPVYNPNGNVQLGSPDKHGEYKFPGEQIRPSKPSDENIVTRTIGAKLSKPLKLNDLLKKEKKNGDLESELELTENAIRARSIDVSEIVIKPDQVEKKESLPTFTVSEDGELKIPEPSIEVHTIENEIEPTAAHRFDHPTKATKSSLDSVTYIGFVDFTTTIDDTVVMFRPKKTFSTKNGNKILIPKINPTRSISFVPSSSFAIPTIESSHTELPETYRTTPVEAPTPSSLLDAKATSSSINPLKSLLDRNASKRKLFPINRGTGNRPKVTLRPSALPGLSGLSVRPSKRVPGSLISSSKPPLNVDELRGSIDPESDVELVYKTLYTTYTYFTTFFRASTTRVKSREEIISNIVTLTNILDPTDLASLRSSCEVDSTCQFASSSEVPAYTSGFIGRPNSREAFTEQSQAEGAIRETPDTDEELDEDINGILRTFYTTYTYFTTLFVDGTSSISTRTEIYSNIKSSGVPISILSPESVSILATSSKAIEIESTSSPANPRRLEYSSIHRDVALNSELTTPKDLEDEQDQEAVESTTQGSFIVIGITTEAEVTESTSAIAPSSPQEEEDNDEEDEQSSSNPTEDPVPNTTASSGEDGEQDEVTTESQSSDENIDVVSATPAMKTFYTTFTYFTTLFRNGTSFVTSNLETVTNTADATIAPTAVQPSVTFFTTFTYWTTSIDGDNTMIKSSEETRTDVLPASVTDQISIEPSDSQSNIRFSQRPEIVAGISPSAVEDLSIQATATPDLESSVESEVTTTVPITTDTPILESSQGSFEDLDDDFTLSSSVDSTTKGRTFTPVIRPNLFRARTRGNGRPRGSTTTTVAIITRSDVTPTLIATPAEIQATPTFPLSSSRFRSSSFAGRGSARFAASSRGASPIRSSGVSSVINPTPTEIEDPAKPTIISNLRLRRPSPFRQRLKERQRLQLKKLREESNDDNAEPIAESVKAQEEEKASSPSVPVPRFPSGLPGRTPIFISSRTEKFARKPKVVADIQEQEVGEQNEAPKEEEDEETEVNGNLRSSPFGSNDRLRVQRERSRSRINSLFKRRRPSFLRPRPNLSTEKEQDPEVDDPLQVQESRRRKRQASTYAEFGARTRVRQPTSSRRAPIRARQEPEFFDHLNNPPFTAFSGSSNQPNPSSPKSYDNAYDNSFHSSFERESDSTRSSNNVRRQVSQDDSPTLSRSRSRSRFNPNQGRTLLRTRPSVQSTTEPPTSAPRTTTLRRSRFRPRTLASSSRNQNRFSSDTTSSRGTSNRFPVSPFRRPTSPPKTSLFDYDYDYDYDSTTELQSSKNSVPDAITVTHQVPLQTVIPVRENGETAYRDILTTSPSLEVIAATALKSTNIDGSPVIYANAITNQPVPGTKVITFEALRATETTAVVFTPTRIRGLRTSFSHIVPSTIYNIQPVTTEIIQPVDQNQLLSKLLLQLLGGQSIKSGLSPLANPLLQGLPAALGGAPAAPASVPPTQFITHTSTYVTTVTNTQSTVLGITLRGREIKTTLVDSMTEVVTATEYSTETRIAPTSAAAFGATQAPEIDTPPPPPEPQTSVVTKFVSGKTPGDFTILTSTVTIDPNESERRKRDIAAVQPSRVERVRLTLAPNAVLAPEPLIEASVKRSTANSGSNATDLDPSPIVKTEYSTFTYFVTSVVEDSTVTKTDIVVSSNIVTEAGIPEATPLLNIEIQPSSSPISDFATKTYFTTSTYYTTLIDRSTTITKTRTKVESTIVTETFGDENPGQISPTRTVLAPSLIPGVNELKYLSLGPNIYGQIRTLYNTYTYFTTDAVGEVRESKEVITQISTSLFSTSRLPEYITLDSSLGNAPESGAIFPDKNKLSSIKEAFQSTIAPSMGLSLPNTDNDIQNVNDFASSVNLEAQFLNSLKESFASSLSSLSVTPTRPFTDLNLPTDGPEILTLPNSGQTTPGSVSPSQTLSTQLSSSGSSAGGVPGNTAPDEPPTNHGSSQEHGSQEPGAVPDDNNHSVTPGGNDSGNASGNHGNNDVGATSGGQSISGGSEVSNQGIDPSPSSPSTTTPGNGESDGTSSGGVIDAVVGGLGEVFGGATPNVNLGPVLDAVATLLRGPIRSAIANRRSELSKKSDIVQPTRVEGRIKPTANLPAFARIPGGEPNFIPVGGAGRLKPSRPNYEFIPLQQRDVNGPVPLPLRSGPDQASPRIDIDYSDSDDLSYSGSTDEPIVTVPKDIVPGLPMTYPSQVGVQGDAVKRGDYVYIGDDYVTASSVGSNLDINGPYLGPPPRNQRPQSSRPRPPRQPSFGPPRNNPSKYPPRGPPPNRPPPPRPLKSPSRGPPRRPPLPIKRPSGLLLPRPPLSSTPSFKSQYDRKDTTPTEFIRPDFRVTTPRTKPNNFLRPRPVIARPNSAENPSSIEVPTSPIRTPQAPIGPRPSSFENPPSPIGTRPNPIKTQPKPADGRPNIVGSRPIANGGRPNPPPAAINPPSEFTPIDNPSDGPPGSQALHIELEPSTVNRPSTKYDSGQVRNPLKARQPQDSSRAPDNVENTNDKDRENEAIVKKDDIKSSVTEIEPSFLATPQGPTSSDSSVPVTKGIFVKPQRGSSNIDYQGWYTEGDSLPPAPTASTSSPYIEYIISEKEAPKTTTYANEWAAVNKVTDTINSNDPFSQAKRPAINTNFDREWTVRDSIINPTRPDGNNLKPSQTSTSSYSNSWGSFVVKTDLVPETPPLFIESEDPVTEAELAPDSEKLNPNQRPSYQTPPPRLVEDPKTDLPEAIANEFNTEDPTENPFSSENTNLLPPISFDPEFEGEEYTDILVDYEYKDEQGNNQDGTPNANDPEIDPTLNDESRNDTYENGDSSHEDDDTNDLNVNDGTGSFPLNGERYPDQPDEGKPSELDERNPVQLDERNPVQLDERNPVQLDERNPVQLDERNPVQLDERNPVQLDERNPVQLGERNPIPFGEGTPVQRGERNPVLLGERDPTQLGERDQTQLGERNPVQLGERNPTQLGERNPTQIGERNPTQLGERNPIQLGERNPTQIGERNPPPFGERSPIQLGDRNPAPFDERNPVRPSVDPFKNPGLQSPPPTPFGPQPRPPFIRNPRPPFPQNNQIPYDHRGPLPQSPFPPHLPPQIPFKPQRPRPRPNDPFLGQGQGSFNTLGDGNNLIAKIPLTPFNSDEPESGQGFVPGFVDDPTGNQANSYGDFNGAFDGQDSEGPIKGSVENVDISQPDGPPTRPIGKNEEPDYDYIESDQEISSSIDSVEGSTDPLPPGVEPDTGTFINIGPSGRVSSTPAQSIVKPSLIRPTLSRPIIRPTSIDTPNVIDKNIFVARPSNRPSIFPPRVTPGIATITRTTKPKVTESSQNESDLKKPLIKDPSAPLEKELETKKKEEEEEETFKLAGSPYLPSIGQKPGNSFKPDKIIDNDDGIKRKEILGNNIDGAIVESIPGKALSAEDSDPETTCQNTCGKNEICQIYSHEIRCKCRPGFGRSSPGKSCEKSRSYQLEVLTKSESEEILVIRMSPQAVQQAVEDTVKREIKDSYHGSEIMSIKIGNQTKREVLFFGGEKNLTKDESMAIQIVVHIADDGRIITDKRLQSILEDPIKDTKLPLGADVTVSRVSVQDFDECSSDDHNDCSDQAQCLNQKGSYTCACKDGYHDLSGSDTLPGRVCSATTTECDLCNRNGECIIRGQDVTCECRDWFAGRNCQINLKLLLIVGCVSVALMIFIACGVSCFCCRDRQKNMIPTPYGTSTVSRIPPSVRSHGLMMDPHGTLKSSRGGMVQKHKPKKSSMTSSNNFIPRPGMKKQGSNAGSHSSAGGMKPAGSWQSGLAPGDMRMHPNPALVIPRARVSKSPGRFSFHSDDEDLMVPMETNRAMSERTSLSSRHRRKSVPSFASGFSHGGPGSVGGASRRSSNRAGSVDPLLAGDGSYSDDSHGGGRNIHRSVSRGDLDRADAQSVARSYNETIIRPVTRPLHTPAATSYRSNRSHATSEDGRTMAERDGGSSFVVSPTHQLYRLHDSDGSLDSL</sequence>
<evidence type="ECO:0000256" key="2">
    <source>
        <dbReference type="ARBA" id="ARBA00022729"/>
    </source>
</evidence>
<evidence type="ECO:0000313" key="10">
    <source>
        <dbReference type="Proteomes" id="UP000318571"/>
    </source>
</evidence>
<dbReference type="SMART" id="SM00181">
    <property type="entry name" value="EGF"/>
    <property type="match status" value="3"/>
</dbReference>
<dbReference type="PROSITE" id="PS50026">
    <property type="entry name" value="EGF_3"/>
    <property type="match status" value="2"/>
</dbReference>
<accession>A0A553NUZ1</accession>
<feature type="region of interest" description="Disordered" evidence="6">
    <location>
        <begin position="2797"/>
        <end position="2823"/>
    </location>
</feature>
<feature type="compositionally biased region" description="Low complexity" evidence="6">
    <location>
        <begin position="3365"/>
        <end position="3374"/>
    </location>
</feature>
<feature type="compositionally biased region" description="Polar residues" evidence="6">
    <location>
        <begin position="2624"/>
        <end position="2638"/>
    </location>
</feature>
<dbReference type="SMART" id="SM00179">
    <property type="entry name" value="EGF_CA"/>
    <property type="match status" value="1"/>
</dbReference>
<feature type="compositionally biased region" description="Low complexity" evidence="6">
    <location>
        <begin position="4017"/>
        <end position="4028"/>
    </location>
</feature>
<reference evidence="9 10" key="1">
    <citation type="journal article" date="2018" name="Nat. Ecol. Evol.">
        <title>Genomic signatures of mitonuclear coevolution across populations of Tigriopus californicus.</title>
        <authorList>
            <person name="Barreto F.S."/>
            <person name="Watson E.T."/>
            <person name="Lima T.G."/>
            <person name="Willett C.S."/>
            <person name="Edmands S."/>
            <person name="Li W."/>
            <person name="Burton R.S."/>
        </authorList>
    </citation>
    <scope>NUCLEOTIDE SEQUENCE [LARGE SCALE GENOMIC DNA]</scope>
    <source>
        <strain evidence="9 10">San Diego</strain>
    </source>
</reference>
<evidence type="ECO:0000313" key="9">
    <source>
        <dbReference type="EMBL" id="TRY69249.1"/>
    </source>
</evidence>
<feature type="compositionally biased region" description="Polar residues" evidence="6">
    <location>
        <begin position="1170"/>
        <end position="1180"/>
    </location>
</feature>
<keyword evidence="7" id="KW-1133">Transmembrane helix</keyword>
<feature type="compositionally biased region" description="Low complexity" evidence="6">
    <location>
        <begin position="3917"/>
        <end position="3928"/>
    </location>
</feature>
<dbReference type="PROSITE" id="PS00010">
    <property type="entry name" value="ASX_HYDROXYL"/>
    <property type="match status" value="1"/>
</dbReference>
<dbReference type="Proteomes" id="UP000318571">
    <property type="component" value="Chromosome 1"/>
</dbReference>
<feature type="compositionally biased region" description="Basic and acidic residues" evidence="6">
    <location>
        <begin position="4098"/>
        <end position="4111"/>
    </location>
</feature>
<dbReference type="SUPFAM" id="SSF57196">
    <property type="entry name" value="EGF/Laminin"/>
    <property type="match status" value="1"/>
</dbReference>
<feature type="compositionally biased region" description="Pro residues" evidence="6">
    <location>
        <begin position="3233"/>
        <end position="3246"/>
    </location>
</feature>
<feature type="compositionally biased region" description="Basic and acidic residues" evidence="6">
    <location>
        <begin position="2660"/>
        <end position="2677"/>
    </location>
</feature>
<feature type="domain" description="EGF-like" evidence="8">
    <location>
        <begin position="3733"/>
        <end position="3772"/>
    </location>
</feature>
<comment type="caution">
    <text evidence="5">Lacks conserved residue(s) required for the propagation of feature annotation.</text>
</comment>
<evidence type="ECO:0000256" key="4">
    <source>
        <dbReference type="ARBA" id="ARBA00023157"/>
    </source>
</evidence>
<dbReference type="PROSITE" id="PS01187">
    <property type="entry name" value="EGF_CA"/>
    <property type="match status" value="1"/>
</dbReference>
<dbReference type="InterPro" id="IPR000742">
    <property type="entry name" value="EGF"/>
</dbReference>
<dbReference type="PROSITE" id="PS01186">
    <property type="entry name" value="EGF_2"/>
    <property type="match status" value="1"/>
</dbReference>
<evidence type="ECO:0000256" key="6">
    <source>
        <dbReference type="SAM" id="MobiDB-lite"/>
    </source>
</evidence>
<dbReference type="InterPro" id="IPR031866">
    <property type="entry name" value="DUF4758"/>
</dbReference>
<evidence type="ECO:0000256" key="7">
    <source>
        <dbReference type="SAM" id="Phobius"/>
    </source>
</evidence>
<dbReference type="Gene3D" id="2.10.25.10">
    <property type="entry name" value="Laminin"/>
    <property type="match status" value="1"/>
</dbReference>
<feature type="transmembrane region" description="Helical" evidence="7">
    <location>
        <begin position="3822"/>
        <end position="3846"/>
    </location>
</feature>
<keyword evidence="7" id="KW-0812">Transmembrane</keyword>
<feature type="compositionally biased region" description="Polar residues" evidence="6">
    <location>
        <begin position="2064"/>
        <end position="2073"/>
    </location>
</feature>
<feature type="compositionally biased region" description="Polar residues" evidence="6">
    <location>
        <begin position="3116"/>
        <end position="3137"/>
    </location>
</feature>
<feature type="compositionally biased region" description="Acidic residues" evidence="6">
    <location>
        <begin position="2844"/>
        <end position="2856"/>
    </location>
</feature>
<feature type="region of interest" description="Disordered" evidence="6">
    <location>
        <begin position="1027"/>
        <end position="1053"/>
    </location>
</feature>
<keyword evidence="3" id="KW-0677">Repeat</keyword>
<dbReference type="OMA" id="CFRRPGR"/>
<comment type="caution">
    <text evidence="9">The sequence shown here is derived from an EMBL/GenBank/DDBJ whole genome shotgun (WGS) entry which is preliminary data.</text>
</comment>
<evidence type="ECO:0000256" key="1">
    <source>
        <dbReference type="ARBA" id="ARBA00022536"/>
    </source>
</evidence>
<feature type="region of interest" description="Disordered" evidence="6">
    <location>
        <begin position="3882"/>
        <end position="4064"/>
    </location>
</feature>
<feature type="compositionally biased region" description="Low complexity" evidence="6">
    <location>
        <begin position="2814"/>
        <end position="2823"/>
    </location>
</feature>
<keyword evidence="7" id="KW-0472">Membrane</keyword>
<feature type="compositionally biased region" description="Acidic residues" evidence="6">
    <location>
        <begin position="1149"/>
        <end position="1169"/>
    </location>
</feature>
<protein>
    <recommendedName>
        <fullName evidence="8">EGF-like domain-containing protein</fullName>
    </recommendedName>
</protein>
<keyword evidence="10" id="KW-1185">Reference proteome</keyword>
<dbReference type="PANTHER" id="PTHR39072:SF2">
    <property type="match status" value="1"/>
</dbReference>
<feature type="compositionally biased region" description="Low complexity" evidence="6">
    <location>
        <begin position="701"/>
        <end position="719"/>
    </location>
</feature>
<feature type="compositionally biased region" description="Polar residues" evidence="6">
    <location>
        <begin position="1034"/>
        <end position="1047"/>
    </location>
</feature>
<dbReference type="Pfam" id="PF15950">
    <property type="entry name" value="DUF4758"/>
    <property type="match status" value="2"/>
</dbReference>
<dbReference type="InterPro" id="IPR001881">
    <property type="entry name" value="EGF-like_Ca-bd_dom"/>
</dbReference>
<feature type="compositionally biased region" description="Polar residues" evidence="6">
    <location>
        <begin position="4087"/>
        <end position="4097"/>
    </location>
</feature>
<dbReference type="PROSITE" id="PS00022">
    <property type="entry name" value="EGF_1"/>
    <property type="match status" value="1"/>
</dbReference>
<feature type="domain" description="EGF-like" evidence="8">
    <location>
        <begin position="3783"/>
        <end position="3817"/>
    </location>
</feature>
<evidence type="ECO:0000256" key="3">
    <source>
        <dbReference type="ARBA" id="ARBA00022737"/>
    </source>
</evidence>
<feature type="region of interest" description="Disordered" evidence="6">
    <location>
        <begin position="1083"/>
        <end position="1423"/>
    </location>
</feature>
<feature type="compositionally biased region" description="Polar residues" evidence="6">
    <location>
        <begin position="2521"/>
        <end position="2536"/>
    </location>
</feature>
<dbReference type="EMBL" id="VCGU01000010">
    <property type="protein sequence ID" value="TRY69249.1"/>
    <property type="molecule type" value="Genomic_DNA"/>
</dbReference>
<evidence type="ECO:0000256" key="5">
    <source>
        <dbReference type="PROSITE-ProRule" id="PRU00076"/>
    </source>
</evidence>
<feature type="region of interest" description="Disordered" evidence="6">
    <location>
        <begin position="3465"/>
        <end position="3534"/>
    </location>
</feature>
<feature type="compositionally biased region" description="Acidic residues" evidence="6">
    <location>
        <begin position="3355"/>
        <end position="3364"/>
    </location>
</feature>
<feature type="compositionally biased region" description="Basic and acidic residues" evidence="6">
    <location>
        <begin position="3089"/>
        <end position="3101"/>
    </location>
</feature>
<feature type="compositionally biased region" description="Polar residues" evidence="6">
    <location>
        <begin position="2647"/>
        <end position="2659"/>
    </location>
</feature>
<dbReference type="InterPro" id="IPR049883">
    <property type="entry name" value="NOTCH1_EGF-like"/>
</dbReference>
<feature type="region of interest" description="Disordered" evidence="6">
    <location>
        <begin position="2311"/>
        <end position="2345"/>
    </location>
</feature>
<feature type="region of interest" description="Disordered" evidence="6">
    <location>
        <begin position="4084"/>
        <end position="4136"/>
    </location>
</feature>
<dbReference type="FunFam" id="2.10.25.10:FF:000038">
    <property type="entry name" value="Fibrillin 2"/>
    <property type="match status" value="1"/>
</dbReference>
<keyword evidence="4 5" id="KW-1015">Disulfide bond</keyword>
<feature type="region of interest" description="Disordered" evidence="6">
    <location>
        <begin position="2383"/>
        <end position="2708"/>
    </location>
</feature>
<feature type="compositionally biased region" description="Polar residues" evidence="6">
    <location>
        <begin position="3983"/>
        <end position="3992"/>
    </location>
</feature>
<feature type="region of interest" description="Disordered" evidence="6">
    <location>
        <begin position="2839"/>
        <end position="3407"/>
    </location>
</feature>
<dbReference type="Pfam" id="PF07645">
    <property type="entry name" value="EGF_CA"/>
    <property type="match status" value="1"/>
</dbReference>
<feature type="compositionally biased region" description="Polar residues" evidence="6">
    <location>
        <begin position="2692"/>
        <end position="2702"/>
    </location>
</feature>
<feature type="compositionally biased region" description="Acidic residues" evidence="6">
    <location>
        <begin position="720"/>
        <end position="731"/>
    </location>
</feature>
<keyword evidence="2" id="KW-0732">Signal</keyword>
<feature type="region of interest" description="Disordered" evidence="6">
    <location>
        <begin position="669"/>
        <end position="770"/>
    </location>
</feature>
<feature type="compositionally biased region" description="Low complexity" evidence="6">
    <location>
        <begin position="2171"/>
        <end position="2181"/>
    </location>
</feature>
<feature type="compositionally biased region" description="Basic and acidic residues" evidence="6">
    <location>
        <begin position="2995"/>
        <end position="3060"/>
    </location>
</feature>
<feature type="compositionally biased region" description="Basic and acidic residues" evidence="6">
    <location>
        <begin position="1183"/>
        <end position="1193"/>
    </location>
</feature>
<feature type="compositionally biased region" description="Pro residues" evidence="6">
    <location>
        <begin position="2413"/>
        <end position="2459"/>
    </location>
</feature>